<evidence type="ECO:0000256" key="1">
    <source>
        <dbReference type="SAM" id="MobiDB-lite"/>
    </source>
</evidence>
<dbReference type="EMBL" id="JABFUD020000019">
    <property type="protein sequence ID" value="KAI5065385.1"/>
    <property type="molecule type" value="Genomic_DNA"/>
</dbReference>
<keyword evidence="3" id="KW-1185">Reference proteome</keyword>
<proteinExistence type="predicted"/>
<organism evidence="2 3">
    <name type="scientific">Adiantum capillus-veneris</name>
    <name type="common">Maidenhair fern</name>
    <dbReference type="NCBI Taxonomy" id="13818"/>
    <lineage>
        <taxon>Eukaryota</taxon>
        <taxon>Viridiplantae</taxon>
        <taxon>Streptophyta</taxon>
        <taxon>Embryophyta</taxon>
        <taxon>Tracheophyta</taxon>
        <taxon>Polypodiopsida</taxon>
        <taxon>Polypodiidae</taxon>
        <taxon>Polypodiales</taxon>
        <taxon>Pteridineae</taxon>
        <taxon>Pteridaceae</taxon>
        <taxon>Vittarioideae</taxon>
        <taxon>Adiantum</taxon>
    </lineage>
</organism>
<dbReference type="Proteomes" id="UP000886520">
    <property type="component" value="Chromosome 19"/>
</dbReference>
<evidence type="ECO:0000313" key="3">
    <source>
        <dbReference type="Proteomes" id="UP000886520"/>
    </source>
</evidence>
<evidence type="ECO:0000313" key="2">
    <source>
        <dbReference type="EMBL" id="KAI5065385.1"/>
    </source>
</evidence>
<dbReference type="AlphaFoldDB" id="A0A9D4UCR5"/>
<protein>
    <submittedName>
        <fullName evidence="2">Uncharacterized protein</fullName>
    </submittedName>
</protein>
<name>A0A9D4UCR5_ADICA</name>
<gene>
    <name evidence="2" type="ORF">GOP47_0020080</name>
</gene>
<sequence length="164" mass="18178">MAPGPGPPSTLSGTGTSGWDQGLWLIGGWIGGGSWGSLSSPFDWGFLVIGDREALEQSEAAEQVEQHEACNLVEQEEQDQGVKHGKLSETGKPYEVENLAGQEDGAEVGERQSDWLIEAHHQQQVNEPYIEVKRDQDNKVICYFRASETCPNKKRTFEKQMDMV</sequence>
<accession>A0A9D4UCR5</accession>
<reference evidence="2" key="1">
    <citation type="submission" date="2021-01" db="EMBL/GenBank/DDBJ databases">
        <title>Adiantum capillus-veneris genome.</title>
        <authorList>
            <person name="Fang Y."/>
            <person name="Liao Q."/>
        </authorList>
    </citation>
    <scope>NUCLEOTIDE SEQUENCE</scope>
    <source>
        <strain evidence="2">H3</strain>
        <tissue evidence="2">Leaf</tissue>
    </source>
</reference>
<comment type="caution">
    <text evidence="2">The sequence shown here is derived from an EMBL/GenBank/DDBJ whole genome shotgun (WGS) entry which is preliminary data.</text>
</comment>
<feature type="compositionally biased region" description="Basic and acidic residues" evidence="1">
    <location>
        <begin position="80"/>
        <end position="94"/>
    </location>
</feature>
<feature type="region of interest" description="Disordered" evidence="1">
    <location>
        <begin position="75"/>
        <end position="94"/>
    </location>
</feature>